<name>A0A5S4VXF1_9BRAD</name>
<protein>
    <submittedName>
        <fullName evidence="2">Uncharacterized protein</fullName>
    </submittedName>
</protein>
<feature type="region of interest" description="Disordered" evidence="1">
    <location>
        <begin position="59"/>
        <end position="83"/>
    </location>
</feature>
<gene>
    <name evidence="2" type="ORF">FXB38_41425</name>
</gene>
<feature type="region of interest" description="Disordered" evidence="1">
    <location>
        <begin position="1"/>
        <end position="20"/>
    </location>
</feature>
<proteinExistence type="predicted"/>
<evidence type="ECO:0000313" key="2">
    <source>
        <dbReference type="EMBL" id="TYL70546.1"/>
    </source>
</evidence>
<feature type="compositionally biased region" description="Polar residues" evidence="1">
    <location>
        <begin position="1"/>
        <end position="12"/>
    </location>
</feature>
<reference evidence="2 3" key="1">
    <citation type="submission" date="2019-08" db="EMBL/GenBank/DDBJ databases">
        <title>Bradyrhizobium hipponensis sp. nov., a rhizobium isolated from a Lupinus angustifolius root nodule in Tunisia.</title>
        <authorList>
            <person name="Off K."/>
            <person name="Rejili M."/>
            <person name="Mars M."/>
            <person name="Brachmann A."/>
            <person name="Marin M."/>
        </authorList>
    </citation>
    <scope>NUCLEOTIDE SEQUENCE [LARGE SCALE GENOMIC DNA]</scope>
    <source>
        <strain evidence="2 3">CTAW11</strain>
    </source>
</reference>
<dbReference type="Proteomes" id="UP000324853">
    <property type="component" value="Unassembled WGS sequence"/>
</dbReference>
<dbReference type="AlphaFoldDB" id="A0A5S4VXF1"/>
<organism evidence="2 3">
    <name type="scientific">Bradyrhizobium cytisi</name>
    <dbReference type="NCBI Taxonomy" id="515489"/>
    <lineage>
        <taxon>Bacteria</taxon>
        <taxon>Pseudomonadati</taxon>
        <taxon>Pseudomonadota</taxon>
        <taxon>Alphaproteobacteria</taxon>
        <taxon>Hyphomicrobiales</taxon>
        <taxon>Nitrobacteraceae</taxon>
        <taxon>Bradyrhizobium</taxon>
    </lineage>
</organism>
<evidence type="ECO:0000256" key="1">
    <source>
        <dbReference type="SAM" id="MobiDB-lite"/>
    </source>
</evidence>
<accession>A0A5S4VXF1</accession>
<sequence length="126" mass="14735">MPTRTQSASTSHAEFMRAANNELTKFERREREFRKQDRDERAKRLQLPVENLRRRRLARKETIKRTSSNLRPRAPDDEMSMPQGARSERLLVHTCSHDHQAAIPCLCAFRISAVPGKMSRSHRIRA</sequence>
<dbReference type="EMBL" id="VSSR01000131">
    <property type="protein sequence ID" value="TYL70546.1"/>
    <property type="molecule type" value="Genomic_DNA"/>
</dbReference>
<evidence type="ECO:0000313" key="3">
    <source>
        <dbReference type="Proteomes" id="UP000324853"/>
    </source>
</evidence>
<comment type="caution">
    <text evidence="2">The sequence shown here is derived from an EMBL/GenBank/DDBJ whole genome shotgun (WGS) entry which is preliminary data.</text>
</comment>
<keyword evidence="3" id="KW-1185">Reference proteome</keyword>